<dbReference type="RefSeq" id="WP_130830495.1">
    <property type="nucleotide sequence ID" value="NZ_SDIK01000053.1"/>
</dbReference>
<sequence length="299" mass="34186">MNIRNISIAIFALSIFAGCGTKKSVTEQSSTTKQPITTTQSSEKKQRLQFVQKVADRALYQRNLVADLSFTLNNGSKNISVPGILRMRKDEVVRIQLLVPIIRSEVGRIEFTKNYVLFIDRMHKQYVKAGYNEVAFLKDNGINFYTLQALFWNQLFIPGKQRVGENQLETFNVNLTTVQSPNQAYVPITLKDGRMDYKWMAESFSGLIGKAEVKYTSTEHGISTLNWQYDNFQNFGSKKFPTEQEVIIRTQATKQRKTLKAKFSLSGLNDNANWESITQPSNKYRKVGIEEILEKLTAL</sequence>
<gene>
    <name evidence="1" type="ORF">ETF27_06900</name>
</gene>
<dbReference type="Pfam" id="PF14125">
    <property type="entry name" value="DUF4292"/>
    <property type="match status" value="1"/>
</dbReference>
<dbReference type="OrthoDB" id="1122661at2"/>
<dbReference type="PROSITE" id="PS51257">
    <property type="entry name" value="PROKAR_LIPOPROTEIN"/>
    <property type="match status" value="1"/>
</dbReference>
<evidence type="ECO:0000313" key="2">
    <source>
        <dbReference type="Proteomes" id="UP000321612"/>
    </source>
</evidence>
<dbReference type="EMBL" id="SDIK01000053">
    <property type="protein sequence ID" value="TXJ61584.1"/>
    <property type="molecule type" value="Genomic_DNA"/>
</dbReference>
<evidence type="ECO:0000313" key="1">
    <source>
        <dbReference type="EMBL" id="TXJ61584.1"/>
    </source>
</evidence>
<reference evidence="2" key="1">
    <citation type="submission" date="2019-05" db="EMBL/GenBank/DDBJ databases">
        <title>Prevotella brunnea sp. nov., isolated from a wound of a patient.</title>
        <authorList>
            <person name="Buhl M."/>
        </authorList>
    </citation>
    <scope>NUCLEOTIDE SEQUENCE [LARGE SCALE GENOMIC DNA]</scope>
    <source>
        <strain evidence="2">A2672</strain>
    </source>
</reference>
<dbReference type="InterPro" id="IPR025634">
    <property type="entry name" value="DUF4292"/>
</dbReference>
<name>A0A5C8GIM6_9BACT</name>
<protein>
    <submittedName>
        <fullName evidence="1">DUF4292 domain-containing protein</fullName>
    </submittedName>
</protein>
<keyword evidence="2" id="KW-1185">Reference proteome</keyword>
<comment type="caution">
    <text evidence="1">The sequence shown here is derived from an EMBL/GenBank/DDBJ whole genome shotgun (WGS) entry which is preliminary data.</text>
</comment>
<dbReference type="Proteomes" id="UP000321612">
    <property type="component" value="Unassembled WGS sequence"/>
</dbReference>
<dbReference type="AlphaFoldDB" id="A0A5C8GIM6"/>
<organism evidence="1 2">
    <name type="scientific">Prevotella brunnea</name>
    <dbReference type="NCBI Taxonomy" id="2508867"/>
    <lineage>
        <taxon>Bacteria</taxon>
        <taxon>Pseudomonadati</taxon>
        <taxon>Bacteroidota</taxon>
        <taxon>Bacteroidia</taxon>
        <taxon>Bacteroidales</taxon>
        <taxon>Prevotellaceae</taxon>
        <taxon>Prevotella</taxon>
    </lineage>
</organism>
<accession>A0A5C8GIM6</accession>
<proteinExistence type="predicted"/>